<dbReference type="Gene3D" id="3.90.79.10">
    <property type="entry name" value="Nucleoside Triphosphate Pyrophosphohydrolase"/>
    <property type="match status" value="1"/>
</dbReference>
<keyword evidence="2 3" id="KW-0378">Hydrolase</keyword>
<comment type="caution">
    <text evidence="5">The sequence shown here is derived from an EMBL/GenBank/DDBJ whole genome shotgun (WGS) entry which is preliminary data.</text>
</comment>
<dbReference type="PRINTS" id="PR00502">
    <property type="entry name" value="NUDIXFAMILY"/>
</dbReference>
<name>A0ABT5UEK2_9GAMM</name>
<organism evidence="5 6">
    <name type="scientific">Spartinivicinus poritis</name>
    <dbReference type="NCBI Taxonomy" id="2994640"/>
    <lineage>
        <taxon>Bacteria</taxon>
        <taxon>Pseudomonadati</taxon>
        <taxon>Pseudomonadota</taxon>
        <taxon>Gammaproteobacteria</taxon>
        <taxon>Oceanospirillales</taxon>
        <taxon>Zooshikellaceae</taxon>
        <taxon>Spartinivicinus</taxon>
    </lineage>
</organism>
<evidence type="ECO:0000313" key="5">
    <source>
        <dbReference type="EMBL" id="MDE1463903.1"/>
    </source>
</evidence>
<proteinExistence type="inferred from homology"/>
<dbReference type="SUPFAM" id="SSF55811">
    <property type="entry name" value="Nudix"/>
    <property type="match status" value="1"/>
</dbReference>
<dbReference type="EMBL" id="JAPMOU010000025">
    <property type="protein sequence ID" value="MDE1463903.1"/>
    <property type="molecule type" value="Genomic_DNA"/>
</dbReference>
<comment type="similarity">
    <text evidence="3">Belongs to the Nudix hydrolase family.</text>
</comment>
<dbReference type="GO" id="GO:0016787">
    <property type="term" value="F:hydrolase activity"/>
    <property type="evidence" value="ECO:0007669"/>
    <property type="project" value="UniProtKB-KW"/>
</dbReference>
<evidence type="ECO:0000256" key="3">
    <source>
        <dbReference type="RuleBase" id="RU003476"/>
    </source>
</evidence>
<dbReference type="PANTHER" id="PTHR43046">
    <property type="entry name" value="GDP-MANNOSE MANNOSYL HYDROLASE"/>
    <property type="match status" value="1"/>
</dbReference>
<dbReference type="PROSITE" id="PS00893">
    <property type="entry name" value="NUDIX_BOX"/>
    <property type="match status" value="1"/>
</dbReference>
<keyword evidence="6" id="KW-1185">Reference proteome</keyword>
<comment type="cofactor">
    <cofactor evidence="1">
        <name>Mg(2+)</name>
        <dbReference type="ChEBI" id="CHEBI:18420"/>
    </cofactor>
</comment>
<dbReference type="PANTHER" id="PTHR43046:SF14">
    <property type="entry name" value="MUTT_NUDIX FAMILY PROTEIN"/>
    <property type="match status" value="1"/>
</dbReference>
<dbReference type="RefSeq" id="WP_274690236.1">
    <property type="nucleotide sequence ID" value="NZ_JAPMOU010000025.1"/>
</dbReference>
<accession>A0ABT5UEK2</accession>
<evidence type="ECO:0000313" key="6">
    <source>
        <dbReference type="Proteomes" id="UP001528823"/>
    </source>
</evidence>
<dbReference type="InterPro" id="IPR020084">
    <property type="entry name" value="NUDIX_hydrolase_CS"/>
</dbReference>
<sequence>MLRFDIGNNRFNFRSVAVVIHSDHILLHKAVADDFWTLPGGRVEFFETSENTVLRELEEELGVKSTVKRHLWYAENFFELSGKQFHEVANYFLVSLDEEPMINSELDFSSIEENVELIFRWVPKSKLSAYFLKPSFLITGLQDLPESTEYIKINELPT</sequence>
<gene>
    <name evidence="5" type="ORF">ORQ98_18275</name>
</gene>
<dbReference type="InterPro" id="IPR000086">
    <property type="entry name" value="NUDIX_hydrolase_dom"/>
</dbReference>
<dbReference type="PROSITE" id="PS51462">
    <property type="entry name" value="NUDIX"/>
    <property type="match status" value="1"/>
</dbReference>
<protein>
    <submittedName>
        <fullName evidence="5">NUDIX hydrolase</fullName>
    </submittedName>
</protein>
<dbReference type="InterPro" id="IPR020476">
    <property type="entry name" value="Nudix_hydrolase"/>
</dbReference>
<reference evidence="5 6" key="1">
    <citation type="submission" date="2022-11" db="EMBL/GenBank/DDBJ databases">
        <title>Spartinivicinus poritis sp. nov., isolated from scleractinian coral Porites lutea.</title>
        <authorList>
            <person name="Zhang G."/>
            <person name="Cai L."/>
            <person name="Wei Q."/>
        </authorList>
    </citation>
    <scope>NUCLEOTIDE SEQUENCE [LARGE SCALE GENOMIC DNA]</scope>
    <source>
        <strain evidence="5 6">A2-2</strain>
    </source>
</reference>
<dbReference type="InterPro" id="IPR015797">
    <property type="entry name" value="NUDIX_hydrolase-like_dom_sf"/>
</dbReference>
<feature type="domain" description="Nudix hydrolase" evidence="4">
    <location>
        <begin position="8"/>
        <end position="146"/>
    </location>
</feature>
<dbReference type="Pfam" id="PF00293">
    <property type="entry name" value="NUDIX"/>
    <property type="match status" value="1"/>
</dbReference>
<evidence type="ECO:0000256" key="2">
    <source>
        <dbReference type="ARBA" id="ARBA00022801"/>
    </source>
</evidence>
<evidence type="ECO:0000256" key="1">
    <source>
        <dbReference type="ARBA" id="ARBA00001946"/>
    </source>
</evidence>
<dbReference type="CDD" id="cd04688">
    <property type="entry name" value="NUDIX_Hydrolase"/>
    <property type="match status" value="1"/>
</dbReference>
<dbReference type="Proteomes" id="UP001528823">
    <property type="component" value="Unassembled WGS sequence"/>
</dbReference>
<evidence type="ECO:0000259" key="4">
    <source>
        <dbReference type="PROSITE" id="PS51462"/>
    </source>
</evidence>